<gene>
    <name evidence="2" type="ORF">METZ01_LOCUS133</name>
</gene>
<proteinExistence type="predicted"/>
<evidence type="ECO:0008006" key="3">
    <source>
        <dbReference type="Google" id="ProtNLM"/>
    </source>
</evidence>
<organism evidence="2">
    <name type="scientific">marine metagenome</name>
    <dbReference type="NCBI Taxonomy" id="408172"/>
    <lineage>
        <taxon>unclassified sequences</taxon>
        <taxon>metagenomes</taxon>
        <taxon>ecological metagenomes</taxon>
    </lineage>
</organism>
<feature type="transmembrane region" description="Helical" evidence="1">
    <location>
        <begin position="12"/>
        <end position="38"/>
    </location>
</feature>
<keyword evidence="1" id="KW-0472">Membrane</keyword>
<keyword evidence="1" id="KW-0812">Transmembrane</keyword>
<name>A0A381MYD7_9ZZZZ</name>
<feature type="transmembrane region" description="Helical" evidence="1">
    <location>
        <begin position="77"/>
        <end position="98"/>
    </location>
</feature>
<protein>
    <recommendedName>
        <fullName evidence="3">DUF4321 domain-containing protein</fullName>
    </recommendedName>
</protein>
<sequence>MQAKRNIMNKRSISVIILILFFGTLFGTLVGELLGFLLPDSVVKEFFLKSIDFNLGGLVGSETGVITLDLIMLSIQFGLTLTFNFTSIVGFASAYYFLRYFR</sequence>
<keyword evidence="1" id="KW-1133">Transmembrane helix</keyword>
<reference evidence="2" key="1">
    <citation type="submission" date="2018-05" db="EMBL/GenBank/DDBJ databases">
        <authorList>
            <person name="Lanie J.A."/>
            <person name="Ng W.-L."/>
            <person name="Kazmierczak K.M."/>
            <person name="Andrzejewski T.M."/>
            <person name="Davidsen T.M."/>
            <person name="Wayne K.J."/>
            <person name="Tettelin H."/>
            <person name="Glass J.I."/>
            <person name="Rusch D."/>
            <person name="Podicherti R."/>
            <person name="Tsui H.-C.T."/>
            <person name="Winkler M.E."/>
        </authorList>
    </citation>
    <scope>NUCLEOTIDE SEQUENCE</scope>
</reference>
<evidence type="ECO:0000313" key="2">
    <source>
        <dbReference type="EMBL" id="SUZ47279.1"/>
    </source>
</evidence>
<accession>A0A381MYD7</accession>
<dbReference type="AlphaFoldDB" id="A0A381MYD7"/>
<evidence type="ECO:0000256" key="1">
    <source>
        <dbReference type="SAM" id="Phobius"/>
    </source>
</evidence>
<dbReference type="EMBL" id="UINC01000008">
    <property type="protein sequence ID" value="SUZ47279.1"/>
    <property type="molecule type" value="Genomic_DNA"/>
</dbReference>